<dbReference type="Pfam" id="PF19316">
    <property type="entry name" value="PIGO_PIGG"/>
    <property type="match status" value="2"/>
</dbReference>
<dbReference type="OrthoDB" id="272139at2759"/>
<dbReference type="InterPro" id="IPR045687">
    <property type="entry name" value="PIGG/GPI7_C"/>
</dbReference>
<evidence type="ECO:0000313" key="5">
    <source>
        <dbReference type="Proteomes" id="UP000037069"/>
    </source>
</evidence>
<feature type="transmembrane region" description="Helical" evidence="1">
    <location>
        <begin position="903"/>
        <end position="924"/>
    </location>
</feature>
<sequence>MSNEKKNPFNYLFFMLSVFVAGSVLFLAGFFPMSKNLIGRAEQQYYDKVQPNKLGEYTLRPPSPKYDRTIFMIIDAWRSDYPNMTNMPFSFQNACNHLQIKVDIPTVTMPRLKSITTGTISNFIDIVLNLGHTSKLDDSILHRLTEKNKKSVFAGDRTWIQLFPNEFLRKAVNEDSFFVNDFYEGDLNVTKSLMEELKLSDWNLMVLHYLGLDHIGHVEGSHSDKIFMKLLEMDNIVKNIVTHQFFEKSLLLLTGDHGMRNGGSHGGSDREELYVPLMGFHENCDKLKRSNSEYNQIDITTTLAMLLDVRIPHTSIGCLIPELLEEGYSRQDQLYFYYYNTLHLMEKWKARFSLQDAQFEDYFSWYRDAKMSHKEFISSEAKSSMSFEKAKQNYIRLSKHISQLLSDSMIRYDNVLITIALSLTTLCALKLILNVLSGSVSNSLEINSVVLKTFFICSFLGGCINFVAHFFGFFNTQGFVSTILLTFPIALSTYFIIDVSKLIFFLIMSRKVIFRLSIPFVLLSLFLCHTVSLTSSSFIEEEHQTWYYFTPSLLVFLTLQNFYNDVKSVWQKNKSIETLLAEFWNMRFVFILLMFINFCRRLNQTGDKWRHLVDIGDILARSDNYAYLMLIHLAGLLALFLLLKKYNSSLGMFFCFVALCCVFLYRQGKLDTFIILMIFWISVVGRAIVNYRDICCKHNNYGYEIKGNLVELLKTNMTCSFLISALLHKPHNVILLPVLLYTLEISYNLCDNLHLKGKRIYNRSYVLVLKTVMTIFIANMFYFFQGNSNSLTTIDINPGYIGLKSYNPFVVGVFITLNTYCAPINTFLYLIWHMFATQRNLLPVRQEKEQISNMQLLESTEEDLHLVYSLYTATTVMPVAVYWCILVGFRYHLFIYSVFAPKAFYECFHLLVFYLNFILTNLYFRLFLK</sequence>
<feature type="transmembrane region" description="Helical" evidence="1">
    <location>
        <begin position="650"/>
        <end position="666"/>
    </location>
</feature>
<feature type="domain" description="Metalloenzyme" evidence="2">
    <location>
        <begin position="187"/>
        <end position="308"/>
    </location>
</feature>
<keyword evidence="5" id="KW-1185">Reference proteome</keyword>
<organism evidence="4 5">
    <name type="scientific">Lucilia cuprina</name>
    <name type="common">Green bottle fly</name>
    <name type="synonym">Australian sheep blowfly</name>
    <dbReference type="NCBI Taxonomy" id="7375"/>
    <lineage>
        <taxon>Eukaryota</taxon>
        <taxon>Metazoa</taxon>
        <taxon>Ecdysozoa</taxon>
        <taxon>Arthropoda</taxon>
        <taxon>Hexapoda</taxon>
        <taxon>Insecta</taxon>
        <taxon>Pterygota</taxon>
        <taxon>Neoptera</taxon>
        <taxon>Endopterygota</taxon>
        <taxon>Diptera</taxon>
        <taxon>Brachycera</taxon>
        <taxon>Muscomorpha</taxon>
        <taxon>Oestroidea</taxon>
        <taxon>Calliphoridae</taxon>
        <taxon>Luciliinae</taxon>
        <taxon>Lucilia</taxon>
    </lineage>
</organism>
<dbReference type="Pfam" id="PF01676">
    <property type="entry name" value="Metalloenzyme"/>
    <property type="match status" value="1"/>
</dbReference>
<dbReference type="InterPro" id="IPR006124">
    <property type="entry name" value="Metalloenzyme"/>
</dbReference>
<feature type="transmembrane region" description="Helical" evidence="1">
    <location>
        <begin position="584"/>
        <end position="603"/>
    </location>
</feature>
<dbReference type="InterPro" id="IPR017850">
    <property type="entry name" value="Alkaline_phosphatase_core_sf"/>
</dbReference>
<dbReference type="Gene3D" id="3.40.720.10">
    <property type="entry name" value="Alkaline Phosphatase, subunit A"/>
    <property type="match status" value="1"/>
</dbReference>
<gene>
    <name evidence="4" type="ORF">FF38_13931</name>
</gene>
<dbReference type="EMBL" id="JRES01000440">
    <property type="protein sequence ID" value="KNC31150.1"/>
    <property type="molecule type" value="Genomic_DNA"/>
</dbReference>
<dbReference type="OMA" id="RVKFGHD"/>
<dbReference type="InterPro" id="IPR039527">
    <property type="entry name" value="PIGG/GPI7"/>
</dbReference>
<dbReference type="PANTHER" id="PTHR23072:SF0">
    <property type="entry name" value="GPI ETHANOLAMINE PHOSPHATE TRANSFERASE 2"/>
    <property type="match status" value="1"/>
</dbReference>
<protein>
    <recommendedName>
        <fullName evidence="6">GPI ethanolamine phosphate transferase 2</fullName>
    </recommendedName>
</protein>
<dbReference type="GO" id="GO:0051267">
    <property type="term" value="F:CP2 mannose-ethanolamine phosphotransferase activity"/>
    <property type="evidence" value="ECO:0007669"/>
    <property type="project" value="TreeGrafter"/>
</dbReference>
<feature type="transmembrane region" description="Helical" evidence="1">
    <location>
        <begin position="449"/>
        <end position="472"/>
    </location>
</feature>
<dbReference type="Proteomes" id="UP000037069">
    <property type="component" value="Unassembled WGS sequence"/>
</dbReference>
<feature type="transmembrane region" description="Helical" evidence="1">
    <location>
        <begin position="866"/>
        <end position="891"/>
    </location>
</feature>
<feature type="domain" description="GPI ethanolamine phosphate transferase 2 C-terminal" evidence="3">
    <location>
        <begin position="766"/>
        <end position="908"/>
    </location>
</feature>
<feature type="transmembrane region" description="Helical" evidence="1">
    <location>
        <begin position="478"/>
        <end position="497"/>
    </location>
</feature>
<keyword evidence="1" id="KW-1133">Transmembrane helix</keyword>
<dbReference type="AlphaFoldDB" id="A0A0L0CFX5"/>
<feature type="transmembrane region" description="Helical" evidence="1">
    <location>
        <begin position="545"/>
        <end position="563"/>
    </location>
</feature>
<name>A0A0L0CFX5_LUCCU</name>
<dbReference type="SUPFAM" id="SSF53649">
    <property type="entry name" value="Alkaline phosphatase-like"/>
    <property type="match status" value="1"/>
</dbReference>
<evidence type="ECO:0000259" key="3">
    <source>
        <dbReference type="Pfam" id="PF19316"/>
    </source>
</evidence>
<feature type="transmembrane region" description="Helical" evidence="1">
    <location>
        <begin position="625"/>
        <end position="643"/>
    </location>
</feature>
<proteinExistence type="predicted"/>
<evidence type="ECO:0000256" key="1">
    <source>
        <dbReference type="SAM" id="Phobius"/>
    </source>
</evidence>
<feature type="transmembrane region" description="Helical" evidence="1">
    <location>
        <begin position="672"/>
        <end position="689"/>
    </location>
</feature>
<feature type="domain" description="GPI ethanolamine phosphate transferase 2 C-terminal" evidence="3">
    <location>
        <begin position="501"/>
        <end position="656"/>
    </location>
</feature>
<dbReference type="STRING" id="7375.A0A0L0CFX5"/>
<evidence type="ECO:0000259" key="2">
    <source>
        <dbReference type="Pfam" id="PF01676"/>
    </source>
</evidence>
<feature type="transmembrane region" description="Helical" evidence="1">
    <location>
        <begin position="809"/>
        <end position="832"/>
    </location>
</feature>
<keyword evidence="1" id="KW-0812">Transmembrane</keyword>
<reference evidence="4 5" key="1">
    <citation type="journal article" date="2015" name="Nat. Commun.">
        <title>Lucilia cuprina genome unlocks parasitic fly biology to underpin future interventions.</title>
        <authorList>
            <person name="Anstead C.A."/>
            <person name="Korhonen P.K."/>
            <person name="Young N.D."/>
            <person name="Hall R.S."/>
            <person name="Jex A.R."/>
            <person name="Murali S.C."/>
            <person name="Hughes D.S."/>
            <person name="Lee S.F."/>
            <person name="Perry T."/>
            <person name="Stroehlein A.J."/>
            <person name="Ansell B.R."/>
            <person name="Breugelmans B."/>
            <person name="Hofmann A."/>
            <person name="Qu J."/>
            <person name="Dugan S."/>
            <person name="Lee S.L."/>
            <person name="Chao H."/>
            <person name="Dinh H."/>
            <person name="Han Y."/>
            <person name="Doddapaneni H.V."/>
            <person name="Worley K.C."/>
            <person name="Muzny D.M."/>
            <person name="Ioannidis P."/>
            <person name="Waterhouse R.M."/>
            <person name="Zdobnov E.M."/>
            <person name="James P.J."/>
            <person name="Bagnall N.H."/>
            <person name="Kotze A.C."/>
            <person name="Gibbs R.A."/>
            <person name="Richards S."/>
            <person name="Batterham P."/>
            <person name="Gasser R.B."/>
        </authorList>
    </citation>
    <scope>NUCLEOTIDE SEQUENCE [LARGE SCALE GENOMIC DNA]</scope>
    <source>
        <strain evidence="4 5">LS</strain>
        <tissue evidence="4">Full body</tissue>
    </source>
</reference>
<dbReference type="GO" id="GO:0046872">
    <property type="term" value="F:metal ion binding"/>
    <property type="evidence" value="ECO:0007669"/>
    <property type="project" value="InterPro"/>
</dbReference>
<keyword evidence="1" id="KW-0472">Membrane</keyword>
<evidence type="ECO:0008006" key="6">
    <source>
        <dbReference type="Google" id="ProtNLM"/>
    </source>
</evidence>
<dbReference type="GO" id="GO:0005789">
    <property type="term" value="C:endoplasmic reticulum membrane"/>
    <property type="evidence" value="ECO:0007669"/>
    <property type="project" value="TreeGrafter"/>
</dbReference>
<feature type="transmembrane region" description="Helical" evidence="1">
    <location>
        <begin position="765"/>
        <end position="784"/>
    </location>
</feature>
<accession>A0A0L0CFX5</accession>
<feature type="transmembrane region" description="Helical" evidence="1">
    <location>
        <begin position="415"/>
        <end position="437"/>
    </location>
</feature>
<comment type="caution">
    <text evidence="4">The sequence shown here is derived from an EMBL/GenBank/DDBJ whole genome shotgun (WGS) entry which is preliminary data.</text>
</comment>
<feature type="transmembrane region" description="Helical" evidence="1">
    <location>
        <begin position="12"/>
        <end position="33"/>
    </location>
</feature>
<dbReference type="GO" id="GO:0006506">
    <property type="term" value="P:GPI anchor biosynthetic process"/>
    <property type="evidence" value="ECO:0007669"/>
    <property type="project" value="InterPro"/>
</dbReference>
<dbReference type="PANTHER" id="PTHR23072">
    <property type="entry name" value="PHOSPHATIDYLINOSITOL GLYCAN-RELATED"/>
    <property type="match status" value="1"/>
</dbReference>
<evidence type="ECO:0000313" key="4">
    <source>
        <dbReference type="EMBL" id="KNC31150.1"/>
    </source>
</evidence>
<feature type="transmembrane region" description="Helical" evidence="1">
    <location>
        <begin position="518"/>
        <end position="539"/>
    </location>
</feature>